<keyword evidence="2" id="KW-0564">Palmitate</keyword>
<dbReference type="PANTHER" id="PTHR30203:SF23">
    <property type="entry name" value="OUTER MEMBRANE EFFLUX PROTEIN"/>
    <property type="match status" value="1"/>
</dbReference>
<dbReference type="EMBL" id="JAHUZE010000003">
    <property type="protein sequence ID" value="MBV7379825.1"/>
    <property type="molecule type" value="Genomic_DNA"/>
</dbReference>
<dbReference type="RefSeq" id="WP_218393017.1">
    <property type="nucleotide sequence ID" value="NZ_JAHUZE010000003.1"/>
</dbReference>
<evidence type="ECO:0000256" key="1">
    <source>
        <dbReference type="ARBA" id="ARBA00007613"/>
    </source>
</evidence>
<keyword evidence="2" id="KW-0472">Membrane</keyword>
<sequence length="478" mass="52092">MKRFRVRGAHAQRMGMVALLALAACSTEEPYHKPIFDFSKGYRSAPHHGPRHQSDVRWWQDFKDPTLNTLMVRSLEGNLDLALARERVIEARANVDSVSSPFSATPSASATVEKQPFGGVVSRGDASLNFGWILDPYGLRRQQLLVAGAQREATKAEVDAARQVLTLNVANAYVDLRYYQKLMDLRHQQLRSRRRAVALTETLFQGEAATRLDVVRTEALLAETETQIPPVSASILARKNEIAVLTGLAPDRLDVNLSANASQPRPTKAPDLGIPADVLRNRPDIQIAELNYYAAVAEIGIARADLYPQLSLTGLISQVLVGGATGTQLVFGPAVDFPSLFNEAGKARVAAAHSRARQAHTTWKATVLSAIEEVDTAYAAYQGSLRAVQEAQNYARLQREARDLTLNLVEREGATVRDLISAEGSVADADVILADSMRQLGRDFVQLNVALGAGSQVGRPTGDPIQTPEDLIQSMSKT</sequence>
<evidence type="ECO:0000256" key="2">
    <source>
        <dbReference type="RuleBase" id="RU362097"/>
    </source>
</evidence>
<keyword evidence="2" id="KW-0449">Lipoprotein</keyword>
<keyword evidence="2" id="KW-1134">Transmembrane beta strand</keyword>
<evidence type="ECO:0000256" key="3">
    <source>
        <dbReference type="SAM" id="MobiDB-lite"/>
    </source>
</evidence>
<dbReference type="PANTHER" id="PTHR30203">
    <property type="entry name" value="OUTER MEMBRANE CATION EFFLUX PROTEIN"/>
    <property type="match status" value="1"/>
</dbReference>
<dbReference type="Pfam" id="PF02321">
    <property type="entry name" value="OEP"/>
    <property type="match status" value="2"/>
</dbReference>
<gene>
    <name evidence="4" type="ORF">KJP28_12905</name>
</gene>
<keyword evidence="5" id="KW-1185">Reference proteome</keyword>
<dbReference type="PROSITE" id="PS51257">
    <property type="entry name" value="PROKAR_LIPOPROTEIN"/>
    <property type="match status" value="1"/>
</dbReference>
<organism evidence="4 5">
    <name type="scientific">Maritimibacter dapengensis</name>
    <dbReference type="NCBI Taxonomy" id="2836868"/>
    <lineage>
        <taxon>Bacteria</taxon>
        <taxon>Pseudomonadati</taxon>
        <taxon>Pseudomonadota</taxon>
        <taxon>Alphaproteobacteria</taxon>
        <taxon>Rhodobacterales</taxon>
        <taxon>Roseobacteraceae</taxon>
        <taxon>Maritimibacter</taxon>
    </lineage>
</organism>
<feature type="chain" id="PRO_5044999414" evidence="2">
    <location>
        <begin position="24"/>
        <end position="478"/>
    </location>
</feature>
<feature type="region of interest" description="Disordered" evidence="3">
    <location>
        <begin position="456"/>
        <end position="478"/>
    </location>
</feature>
<comment type="subcellular location">
    <subcellularLocation>
        <location evidence="2">Cell membrane</location>
        <topology evidence="2">Lipid-anchor</topology>
    </subcellularLocation>
</comment>
<name>A0ABS6T3J4_9RHOB</name>
<proteinExistence type="inferred from homology"/>
<dbReference type="NCBIfam" id="TIGR01845">
    <property type="entry name" value="outer_NodT"/>
    <property type="match status" value="1"/>
</dbReference>
<keyword evidence="2" id="KW-0732">Signal</keyword>
<dbReference type="InterPro" id="IPR003423">
    <property type="entry name" value="OMP_efflux"/>
</dbReference>
<accession>A0ABS6T3J4</accession>
<dbReference type="Proteomes" id="UP000756530">
    <property type="component" value="Unassembled WGS sequence"/>
</dbReference>
<dbReference type="InterPro" id="IPR010131">
    <property type="entry name" value="MdtP/NodT-like"/>
</dbReference>
<protein>
    <submittedName>
        <fullName evidence="4">Efflux transporter outer membrane subunit</fullName>
    </submittedName>
</protein>
<comment type="caution">
    <text evidence="4">The sequence shown here is derived from an EMBL/GenBank/DDBJ whole genome shotgun (WGS) entry which is preliminary data.</text>
</comment>
<keyword evidence="2" id="KW-0812">Transmembrane</keyword>
<evidence type="ECO:0000313" key="5">
    <source>
        <dbReference type="Proteomes" id="UP000756530"/>
    </source>
</evidence>
<reference evidence="4 5" key="1">
    <citation type="submission" date="2021-05" db="EMBL/GenBank/DDBJ databases">
        <title>Culturable bacteria isolated from Daya Bay.</title>
        <authorList>
            <person name="Zheng W."/>
            <person name="Yu S."/>
            <person name="Huang Y."/>
        </authorList>
    </citation>
    <scope>NUCLEOTIDE SEQUENCE [LARGE SCALE GENOMIC DNA]</scope>
    <source>
        <strain evidence="4 5">DP4N28-5</strain>
    </source>
</reference>
<comment type="similarity">
    <text evidence="1 2">Belongs to the outer membrane factor (OMF) (TC 1.B.17) family.</text>
</comment>
<feature type="signal peptide" evidence="2">
    <location>
        <begin position="1"/>
        <end position="23"/>
    </location>
</feature>
<evidence type="ECO:0000313" key="4">
    <source>
        <dbReference type="EMBL" id="MBV7379825.1"/>
    </source>
</evidence>